<dbReference type="SUPFAM" id="SSF88659">
    <property type="entry name" value="Sigma3 and sigma4 domains of RNA polymerase sigma factors"/>
    <property type="match status" value="2"/>
</dbReference>
<dbReference type="SUPFAM" id="SSF88946">
    <property type="entry name" value="Sigma2 domain of RNA polymerase sigma factors"/>
    <property type="match status" value="1"/>
</dbReference>
<evidence type="ECO:0000256" key="1">
    <source>
        <dbReference type="ARBA" id="ARBA00007788"/>
    </source>
</evidence>
<dbReference type="GO" id="GO:0006352">
    <property type="term" value="P:DNA-templated transcription initiation"/>
    <property type="evidence" value="ECO:0007669"/>
    <property type="project" value="InterPro"/>
</dbReference>
<evidence type="ECO:0000259" key="8">
    <source>
        <dbReference type="Pfam" id="PF04545"/>
    </source>
</evidence>
<dbReference type="AlphaFoldDB" id="A0A8S0PW81"/>
<dbReference type="PANTHER" id="PTHR30603:SF4">
    <property type="entry name" value="RNA POLYMERASE SIGMA FACTOR SIGE, CHLOROPLASTIC_MITOCHONDRIAL"/>
    <property type="match status" value="1"/>
</dbReference>
<dbReference type="Pfam" id="PF04542">
    <property type="entry name" value="Sigma70_r2"/>
    <property type="match status" value="1"/>
</dbReference>
<dbReference type="PANTHER" id="PTHR30603">
    <property type="entry name" value="RNA POLYMERASE SIGMA FACTOR RPO"/>
    <property type="match status" value="1"/>
</dbReference>
<protein>
    <submittedName>
        <fullName evidence="9">RNA polymerase sigma factor sigE, chloroplastic mitochondrial</fullName>
    </submittedName>
</protein>
<dbReference type="EMBL" id="CACTIH010000165">
    <property type="protein sequence ID" value="CAA2955857.1"/>
    <property type="molecule type" value="Genomic_DNA"/>
</dbReference>
<dbReference type="Gene3D" id="1.10.1740.10">
    <property type="match status" value="1"/>
</dbReference>
<dbReference type="GO" id="GO:0003677">
    <property type="term" value="F:DNA binding"/>
    <property type="evidence" value="ECO:0007669"/>
    <property type="project" value="UniProtKB-KW"/>
</dbReference>
<keyword evidence="5" id="KW-0804">Transcription</keyword>
<dbReference type="InterPro" id="IPR007630">
    <property type="entry name" value="RNA_pol_sigma70_r4"/>
</dbReference>
<dbReference type="OrthoDB" id="47406at2759"/>
<feature type="domain" description="RNA polymerase sigma-70 region 3" evidence="6">
    <location>
        <begin position="363"/>
        <end position="431"/>
    </location>
</feature>
<dbReference type="InterPro" id="IPR013324">
    <property type="entry name" value="RNA_pol_sigma_r3/r4-like"/>
</dbReference>
<keyword evidence="2" id="KW-0805">Transcription regulation</keyword>
<feature type="domain" description="RNA polymerase sigma-70 region 2" evidence="7">
    <location>
        <begin position="280"/>
        <end position="346"/>
    </location>
</feature>
<dbReference type="InterPro" id="IPR050239">
    <property type="entry name" value="Sigma-70_RNA_pol_init_factors"/>
</dbReference>
<gene>
    <name evidence="9" type="ORF">OLEA9_A065557</name>
</gene>
<dbReference type="NCBIfam" id="TIGR02937">
    <property type="entry name" value="sigma70-ECF"/>
    <property type="match status" value="1"/>
</dbReference>
<dbReference type="Pfam" id="PF04539">
    <property type="entry name" value="Sigma70_r3"/>
    <property type="match status" value="1"/>
</dbReference>
<evidence type="ECO:0000256" key="5">
    <source>
        <dbReference type="ARBA" id="ARBA00023163"/>
    </source>
</evidence>
<feature type="domain" description="RNA polymerase sigma-70 region 4" evidence="8">
    <location>
        <begin position="449"/>
        <end position="502"/>
    </location>
</feature>
<dbReference type="Gramene" id="OE9A065557T1">
    <property type="protein sequence ID" value="OE9A065557C1"/>
    <property type="gene ID" value="OE9A065557"/>
</dbReference>
<sequence length="515" mass="58931">MGVVTVPSSASRTPLGLSTRFSTRESAVRRPVILSLKKDNKTKKPGFVAPRESKSLAVEPAEENEKRIRTVRRAHAVSTGEASPSSSELDYNVAAATLENIYKRSSTEDVSDVEVKDHVVKRRRQRRKRVGEAEEEVEKGTNDTIVRSRRKKEKRLSLEKRIAPRMKKEGEVIASSREGKCSMNYEDEKVDRLVREYSVSSDLVSLDWKKMKVPSVLPSSEHAWLFKLMQPMKAILQVKDNLENDLGRKPTDDELAEATNTDVVQLRKQMEVGRAARNKLIKHNLRLVLFVINKYFQDFANGPIFQDLCQAGVKGLITAIDRFEPRRKFRLSTYGLFWIRHAIIRSMTLSSFTKVPFGLESVRVEIKRAKLELMFELQRLPTEEEIIERVGISPERYHEVMRASKSISSLHARHAVTQEEFINGITDTDGAEGDKRRQPALLRLALDDVLDSLKPKESLVIRQRYGLDGKGDRTLGEIAGNLNMSREMVRKHEMKALMKLKHPARVDYLRRYISK</sequence>
<dbReference type="InterPro" id="IPR036388">
    <property type="entry name" value="WH-like_DNA-bd_sf"/>
</dbReference>
<keyword evidence="3" id="KW-0731">Sigma factor</keyword>
<dbReference type="InterPro" id="IPR013325">
    <property type="entry name" value="RNA_pol_sigma_r2"/>
</dbReference>
<keyword evidence="4" id="KW-0238">DNA-binding</keyword>
<keyword evidence="10" id="KW-1185">Reference proteome</keyword>
<proteinExistence type="inferred from homology"/>
<dbReference type="Proteomes" id="UP000594638">
    <property type="component" value="Unassembled WGS sequence"/>
</dbReference>
<comment type="similarity">
    <text evidence="1">Belongs to the sigma-70 factor family.</text>
</comment>
<dbReference type="InterPro" id="IPR007627">
    <property type="entry name" value="RNA_pol_sigma70_r2"/>
</dbReference>
<evidence type="ECO:0000313" key="10">
    <source>
        <dbReference type="Proteomes" id="UP000594638"/>
    </source>
</evidence>
<dbReference type="InterPro" id="IPR000943">
    <property type="entry name" value="RNA_pol_sigma70"/>
</dbReference>
<evidence type="ECO:0000313" key="9">
    <source>
        <dbReference type="EMBL" id="CAA2955857.1"/>
    </source>
</evidence>
<evidence type="ECO:0000256" key="2">
    <source>
        <dbReference type="ARBA" id="ARBA00023015"/>
    </source>
</evidence>
<evidence type="ECO:0000256" key="3">
    <source>
        <dbReference type="ARBA" id="ARBA00023082"/>
    </source>
</evidence>
<reference evidence="9 10" key="1">
    <citation type="submission" date="2019-12" db="EMBL/GenBank/DDBJ databases">
        <authorList>
            <person name="Alioto T."/>
            <person name="Alioto T."/>
            <person name="Gomez Garrido J."/>
        </authorList>
    </citation>
    <scope>NUCLEOTIDE SEQUENCE [LARGE SCALE GENOMIC DNA]</scope>
</reference>
<organism evidence="9 10">
    <name type="scientific">Olea europaea subsp. europaea</name>
    <dbReference type="NCBI Taxonomy" id="158383"/>
    <lineage>
        <taxon>Eukaryota</taxon>
        <taxon>Viridiplantae</taxon>
        <taxon>Streptophyta</taxon>
        <taxon>Embryophyta</taxon>
        <taxon>Tracheophyta</taxon>
        <taxon>Spermatophyta</taxon>
        <taxon>Magnoliopsida</taxon>
        <taxon>eudicotyledons</taxon>
        <taxon>Gunneridae</taxon>
        <taxon>Pentapetalae</taxon>
        <taxon>asterids</taxon>
        <taxon>lamiids</taxon>
        <taxon>Lamiales</taxon>
        <taxon>Oleaceae</taxon>
        <taxon>Oleeae</taxon>
        <taxon>Olea</taxon>
    </lineage>
</organism>
<dbReference type="InterPro" id="IPR014284">
    <property type="entry name" value="RNA_pol_sigma-70_dom"/>
</dbReference>
<accession>A0A8S0PW81</accession>
<dbReference type="Pfam" id="PF04545">
    <property type="entry name" value="Sigma70_r4"/>
    <property type="match status" value="1"/>
</dbReference>
<dbReference type="PRINTS" id="PR00046">
    <property type="entry name" value="SIGMA70FCT"/>
</dbReference>
<dbReference type="GO" id="GO:0071482">
    <property type="term" value="P:cellular response to light stimulus"/>
    <property type="evidence" value="ECO:0007669"/>
    <property type="project" value="UniProtKB-ARBA"/>
</dbReference>
<evidence type="ECO:0000259" key="6">
    <source>
        <dbReference type="Pfam" id="PF04539"/>
    </source>
</evidence>
<comment type="caution">
    <text evidence="9">The sequence shown here is derived from an EMBL/GenBank/DDBJ whole genome shotgun (WGS) entry which is preliminary data.</text>
</comment>
<evidence type="ECO:0000256" key="4">
    <source>
        <dbReference type="ARBA" id="ARBA00023125"/>
    </source>
</evidence>
<name>A0A8S0PW81_OLEEU</name>
<dbReference type="InterPro" id="IPR007624">
    <property type="entry name" value="RNA_pol_sigma70_r3"/>
</dbReference>
<dbReference type="Gene3D" id="1.10.10.10">
    <property type="entry name" value="Winged helix-like DNA-binding domain superfamily/Winged helix DNA-binding domain"/>
    <property type="match status" value="3"/>
</dbReference>
<evidence type="ECO:0000259" key="7">
    <source>
        <dbReference type="Pfam" id="PF04542"/>
    </source>
</evidence>
<dbReference type="GO" id="GO:0016987">
    <property type="term" value="F:sigma factor activity"/>
    <property type="evidence" value="ECO:0007669"/>
    <property type="project" value="UniProtKB-KW"/>
</dbReference>